<feature type="region of interest" description="Disordered" evidence="13">
    <location>
        <begin position="247"/>
        <end position="305"/>
    </location>
</feature>
<keyword evidence="16" id="KW-1185">Reference proteome</keyword>
<dbReference type="CDD" id="cd12394">
    <property type="entry name" value="RRM1_RBM34"/>
    <property type="match status" value="1"/>
</dbReference>
<dbReference type="PANTHER" id="PTHR23236:SF25">
    <property type="entry name" value="RNA-BINDING PROTEIN 34"/>
    <property type="match status" value="1"/>
</dbReference>
<dbReference type="GO" id="GO:0005654">
    <property type="term" value="C:nucleoplasm"/>
    <property type="evidence" value="ECO:0007669"/>
    <property type="project" value="Ensembl"/>
</dbReference>
<dbReference type="GO" id="GO:0005694">
    <property type="term" value="C:chromosome"/>
    <property type="evidence" value="ECO:0007669"/>
    <property type="project" value="Ensembl"/>
</dbReference>
<evidence type="ECO:0000256" key="2">
    <source>
        <dbReference type="ARBA" id="ARBA00007077"/>
    </source>
</evidence>
<dbReference type="InterPro" id="IPR034221">
    <property type="entry name" value="RBM34_RRM2"/>
</dbReference>
<dbReference type="AlphaFoldDB" id="A0A8C5L9A9"/>
<keyword evidence="7 12" id="KW-0694">RNA-binding</keyword>
<evidence type="ECO:0000313" key="16">
    <source>
        <dbReference type="Proteomes" id="UP000694385"/>
    </source>
</evidence>
<dbReference type="GO" id="GO:0005730">
    <property type="term" value="C:nucleolus"/>
    <property type="evidence" value="ECO:0007669"/>
    <property type="project" value="UniProtKB-SubCell"/>
</dbReference>
<evidence type="ECO:0000256" key="5">
    <source>
        <dbReference type="ARBA" id="ARBA00022737"/>
    </source>
</evidence>
<feature type="region of interest" description="Disordered" evidence="13">
    <location>
        <begin position="1"/>
        <end position="56"/>
    </location>
</feature>
<reference evidence="15" key="1">
    <citation type="submission" date="2025-08" db="UniProtKB">
        <authorList>
            <consortium name="Ensembl"/>
        </authorList>
    </citation>
    <scope>IDENTIFICATION</scope>
</reference>
<dbReference type="GO" id="GO:0003723">
    <property type="term" value="F:RNA binding"/>
    <property type="evidence" value="ECO:0007669"/>
    <property type="project" value="UniProtKB-UniRule"/>
</dbReference>
<evidence type="ECO:0000313" key="15">
    <source>
        <dbReference type="Ensembl" id="ENSJJAP00000020692.1"/>
    </source>
</evidence>
<keyword evidence="8" id="KW-0007">Acetylation</keyword>
<accession>A0A8C5L9A9</accession>
<evidence type="ECO:0000256" key="11">
    <source>
        <dbReference type="ARBA" id="ARBA00075574"/>
    </source>
</evidence>
<sequence>ESALASADLEETHQEQGQRRKVSRHSVKAAGGKEPENSALSLDDGQTKKIRANPEEERLKNERTVFVGNLPVSVSKKKLKSFFKEYGPIESVRFRSVIPAEGTLTKKLAAIKRKFHPDQKSINAYVVFKEEHAAVEALKRNGAQITDGFHVRVDLASETSSRDKRSVFVGNLPYKVEESAVEKHFVDCGNVMAVRIVRDPVTGVGKGFGYVLFENTDAVHLALKLNNSELMGRKLRVMRSVNKEKLKQQNSNQALKNVNKPKKGVNFASKAAGHSQGVFIGEKAVHTKKKRQKKSVQTKKSRKQK</sequence>
<evidence type="ECO:0000256" key="10">
    <source>
        <dbReference type="ARBA" id="ARBA00067871"/>
    </source>
</evidence>
<dbReference type="Ensembl" id="ENSJJAT00000027241.1">
    <property type="protein sequence ID" value="ENSJJAP00000020692.1"/>
    <property type="gene ID" value="ENSJJAG00000021295.1"/>
</dbReference>
<gene>
    <name evidence="15" type="primary">Rbm34</name>
</gene>
<dbReference type="SMART" id="SM00360">
    <property type="entry name" value="RRM"/>
    <property type="match status" value="2"/>
</dbReference>
<organism evidence="15 16">
    <name type="scientific">Jaculus jaculus</name>
    <name type="common">Lesser Egyptian jerboa</name>
    <dbReference type="NCBI Taxonomy" id="51337"/>
    <lineage>
        <taxon>Eukaryota</taxon>
        <taxon>Metazoa</taxon>
        <taxon>Chordata</taxon>
        <taxon>Craniata</taxon>
        <taxon>Vertebrata</taxon>
        <taxon>Euteleostomi</taxon>
        <taxon>Mammalia</taxon>
        <taxon>Eutheria</taxon>
        <taxon>Euarchontoglires</taxon>
        <taxon>Glires</taxon>
        <taxon>Rodentia</taxon>
        <taxon>Myomorpha</taxon>
        <taxon>Dipodoidea</taxon>
        <taxon>Dipodidae</taxon>
        <taxon>Dipodinae</taxon>
        <taxon>Jaculus</taxon>
    </lineage>
</organism>
<dbReference type="GeneTree" id="ENSGT00390000011249"/>
<protein>
    <recommendedName>
        <fullName evidence="10">RNA-binding protein 34</fullName>
    </recommendedName>
    <alternativeName>
        <fullName evidence="11">RNA-binding motif protein 34</fullName>
    </alternativeName>
</protein>
<dbReference type="InterPro" id="IPR035979">
    <property type="entry name" value="RBD_domain_sf"/>
</dbReference>
<keyword evidence="4" id="KW-0597">Phosphoprotein</keyword>
<dbReference type="InterPro" id="IPR012677">
    <property type="entry name" value="Nucleotide-bd_a/b_plait_sf"/>
</dbReference>
<evidence type="ECO:0000259" key="14">
    <source>
        <dbReference type="PROSITE" id="PS50102"/>
    </source>
</evidence>
<evidence type="ECO:0000256" key="1">
    <source>
        <dbReference type="ARBA" id="ARBA00004604"/>
    </source>
</evidence>
<feature type="domain" description="RRM" evidence="14">
    <location>
        <begin position="63"/>
        <end position="158"/>
    </location>
</feature>
<dbReference type="FunFam" id="3.30.70.330:FF:000561">
    <property type="entry name" value="RNA-binding protein 34 isoform X2"/>
    <property type="match status" value="1"/>
</dbReference>
<dbReference type="InterPro" id="IPR000504">
    <property type="entry name" value="RRM_dom"/>
</dbReference>
<evidence type="ECO:0000256" key="7">
    <source>
        <dbReference type="ARBA" id="ARBA00022884"/>
    </source>
</evidence>
<dbReference type="SUPFAM" id="SSF54928">
    <property type="entry name" value="RNA-binding domain, RBD"/>
    <property type="match status" value="2"/>
</dbReference>
<dbReference type="CDD" id="cd12395">
    <property type="entry name" value="RRM2_RBM34"/>
    <property type="match status" value="1"/>
</dbReference>
<dbReference type="PROSITE" id="PS50102">
    <property type="entry name" value="RRM"/>
    <property type="match status" value="2"/>
</dbReference>
<dbReference type="Gene3D" id="3.30.70.330">
    <property type="match status" value="2"/>
</dbReference>
<dbReference type="FunFam" id="3.30.70.330:FF:000511">
    <property type="entry name" value="RNA binding motif protein 34"/>
    <property type="match status" value="1"/>
</dbReference>
<dbReference type="Proteomes" id="UP000694385">
    <property type="component" value="Unassembled WGS sequence"/>
</dbReference>
<comment type="subcellular location">
    <subcellularLocation>
        <location evidence="1">Nucleus</location>
        <location evidence="1">Nucleolus</location>
    </subcellularLocation>
</comment>
<feature type="domain" description="RRM" evidence="14">
    <location>
        <begin position="165"/>
        <end position="242"/>
    </location>
</feature>
<name>A0A8C5L9A9_JACJA</name>
<keyword evidence="5" id="KW-0677">Repeat</keyword>
<evidence type="ECO:0000256" key="13">
    <source>
        <dbReference type="SAM" id="MobiDB-lite"/>
    </source>
</evidence>
<dbReference type="Pfam" id="PF00076">
    <property type="entry name" value="RRM_1"/>
    <property type="match status" value="2"/>
</dbReference>
<evidence type="ECO:0000256" key="8">
    <source>
        <dbReference type="ARBA" id="ARBA00022990"/>
    </source>
</evidence>
<keyword evidence="6" id="KW-0832">Ubl conjugation</keyword>
<evidence type="ECO:0000256" key="4">
    <source>
        <dbReference type="ARBA" id="ARBA00022553"/>
    </source>
</evidence>
<feature type="compositionally biased region" description="Basic residues" evidence="13">
    <location>
        <begin position="286"/>
        <end position="305"/>
    </location>
</feature>
<keyword evidence="3" id="KW-1017">Isopeptide bond</keyword>
<dbReference type="PANTHER" id="PTHR23236">
    <property type="entry name" value="EUKARYOTIC TRANSLATION INITIATION FACTOR 4B/4H"/>
    <property type="match status" value="1"/>
</dbReference>
<evidence type="ECO:0000256" key="9">
    <source>
        <dbReference type="ARBA" id="ARBA00023242"/>
    </source>
</evidence>
<proteinExistence type="inferred from homology"/>
<comment type="similarity">
    <text evidence="2">Belongs to the RRM RBM34 family.</text>
</comment>
<evidence type="ECO:0000256" key="12">
    <source>
        <dbReference type="PROSITE-ProRule" id="PRU00176"/>
    </source>
</evidence>
<dbReference type="OMA" id="KKLAAIX"/>
<keyword evidence="9" id="KW-0539">Nucleus</keyword>
<reference evidence="15" key="2">
    <citation type="submission" date="2025-09" db="UniProtKB">
        <authorList>
            <consortium name="Ensembl"/>
        </authorList>
    </citation>
    <scope>IDENTIFICATION</scope>
</reference>
<evidence type="ECO:0000256" key="6">
    <source>
        <dbReference type="ARBA" id="ARBA00022843"/>
    </source>
</evidence>
<evidence type="ECO:0000256" key="3">
    <source>
        <dbReference type="ARBA" id="ARBA00022499"/>
    </source>
</evidence>